<proteinExistence type="predicted"/>
<gene>
    <name evidence="1" type="ORF">PHMEG_00039283</name>
</gene>
<dbReference type="GO" id="GO:0003964">
    <property type="term" value="F:RNA-directed DNA polymerase activity"/>
    <property type="evidence" value="ECO:0007669"/>
    <property type="project" value="UniProtKB-KW"/>
</dbReference>
<comment type="caution">
    <text evidence="1">The sequence shown here is derived from an EMBL/GenBank/DDBJ whole genome shotgun (WGS) entry which is preliminary data.</text>
</comment>
<evidence type="ECO:0000313" key="1">
    <source>
        <dbReference type="EMBL" id="OWY91915.1"/>
    </source>
</evidence>
<dbReference type="AlphaFoldDB" id="A0A225UFV6"/>
<dbReference type="SUPFAM" id="SSF53098">
    <property type="entry name" value="Ribonuclease H-like"/>
    <property type="match status" value="1"/>
</dbReference>
<sequence>MESAWEVVKARSGYLESLTVNEAEYNGLILGLDMLEGLDRRRLVICGDSNLVIRQLVHVKRDWNGSADSLASAALQRQRGIEVLETSGYQDLATLNRLDEILIPKTKNPVSLIREIRVDRIKQAQEEEVWIAGMKKYLSGSIADLTQAEARSYGKIAADYEASSSRSAQTVAESYEECVFRRFGASGMIRHDREPGFMSDFFRAFNKILGQRQ</sequence>
<keyword evidence="1" id="KW-0695">RNA-directed DNA polymerase</keyword>
<dbReference type="EMBL" id="NBNE01019177">
    <property type="protein sequence ID" value="OWY91915.1"/>
    <property type="molecule type" value="Genomic_DNA"/>
</dbReference>
<accession>A0A225UFV6</accession>
<organism evidence="1 2">
    <name type="scientific">Phytophthora megakarya</name>
    <dbReference type="NCBI Taxonomy" id="4795"/>
    <lineage>
        <taxon>Eukaryota</taxon>
        <taxon>Sar</taxon>
        <taxon>Stramenopiles</taxon>
        <taxon>Oomycota</taxon>
        <taxon>Peronosporomycetes</taxon>
        <taxon>Peronosporales</taxon>
        <taxon>Peronosporaceae</taxon>
        <taxon>Phytophthora</taxon>
    </lineage>
</organism>
<reference evidence="2" key="1">
    <citation type="submission" date="2017-03" db="EMBL/GenBank/DDBJ databases">
        <title>Phytopthora megakarya and P. palmivora, two closely related causual agents of cacao black pod achieved similar genome size and gene model numbers by different mechanisms.</title>
        <authorList>
            <person name="Ali S."/>
            <person name="Shao J."/>
            <person name="Larry D.J."/>
            <person name="Kronmiller B."/>
            <person name="Shen D."/>
            <person name="Strem M.D."/>
            <person name="Melnick R.L."/>
            <person name="Guiltinan M.J."/>
            <person name="Tyler B.M."/>
            <person name="Meinhardt L.W."/>
            <person name="Bailey B.A."/>
        </authorList>
    </citation>
    <scope>NUCLEOTIDE SEQUENCE [LARGE SCALE GENOMIC DNA]</scope>
    <source>
        <strain evidence="2">zdho120</strain>
    </source>
</reference>
<dbReference type="OrthoDB" id="94627at2759"/>
<evidence type="ECO:0000313" key="2">
    <source>
        <dbReference type="Proteomes" id="UP000198211"/>
    </source>
</evidence>
<protein>
    <submittedName>
        <fullName evidence="1">Reverse transcriptase</fullName>
    </submittedName>
</protein>
<dbReference type="Gene3D" id="3.30.420.10">
    <property type="entry name" value="Ribonuclease H-like superfamily/Ribonuclease H"/>
    <property type="match status" value="1"/>
</dbReference>
<dbReference type="Proteomes" id="UP000198211">
    <property type="component" value="Unassembled WGS sequence"/>
</dbReference>
<keyword evidence="1" id="KW-0548">Nucleotidyltransferase</keyword>
<keyword evidence="2" id="KW-1185">Reference proteome</keyword>
<keyword evidence="1" id="KW-0808">Transferase</keyword>
<dbReference type="GO" id="GO:0003676">
    <property type="term" value="F:nucleic acid binding"/>
    <property type="evidence" value="ECO:0007669"/>
    <property type="project" value="InterPro"/>
</dbReference>
<dbReference type="InterPro" id="IPR036397">
    <property type="entry name" value="RNaseH_sf"/>
</dbReference>
<name>A0A225UFV6_9STRA</name>
<dbReference type="InterPro" id="IPR012337">
    <property type="entry name" value="RNaseH-like_sf"/>
</dbReference>